<name>A0AC35FID2_9BILA</name>
<reference evidence="2" key="1">
    <citation type="submission" date="2022-11" db="UniProtKB">
        <authorList>
            <consortium name="WormBaseParasite"/>
        </authorList>
    </citation>
    <scope>IDENTIFICATION</scope>
</reference>
<accession>A0AC35FID2</accession>
<sequence length="238" mass="27825">MDVTKPKFKMDFLVCSNALSDRDGVVHVDIDPLDVYKEVTEATFEVVPENHDENVENIPAISKENERFSIPPPSRKRHTLFDIEDIPNIIQNLTEDETIGWTREALLRLIHVVNQTYDLVGKDFPNLYLGIVKSKMERINTSERLISESYIHPDDIKKFRKWKKTRDRTDIQYFRPNYDVDLSLSKIRDILFYFYEASDFLSFNRPLKVGNYKINASEKAEMSGSRKSSRSRKNLSTP</sequence>
<organism evidence="1 2">
    <name type="scientific">Panagrolaimus sp. PS1159</name>
    <dbReference type="NCBI Taxonomy" id="55785"/>
    <lineage>
        <taxon>Eukaryota</taxon>
        <taxon>Metazoa</taxon>
        <taxon>Ecdysozoa</taxon>
        <taxon>Nematoda</taxon>
        <taxon>Chromadorea</taxon>
        <taxon>Rhabditida</taxon>
        <taxon>Tylenchina</taxon>
        <taxon>Panagrolaimomorpha</taxon>
        <taxon>Panagrolaimoidea</taxon>
        <taxon>Panagrolaimidae</taxon>
        <taxon>Panagrolaimus</taxon>
    </lineage>
</organism>
<protein>
    <submittedName>
        <fullName evidence="2">Uncharacterized protein</fullName>
    </submittedName>
</protein>
<evidence type="ECO:0000313" key="1">
    <source>
        <dbReference type="Proteomes" id="UP000887580"/>
    </source>
</evidence>
<proteinExistence type="predicted"/>
<evidence type="ECO:0000313" key="2">
    <source>
        <dbReference type="WBParaSite" id="PS1159_v2.g17814.t1"/>
    </source>
</evidence>
<dbReference type="Proteomes" id="UP000887580">
    <property type="component" value="Unplaced"/>
</dbReference>
<dbReference type="WBParaSite" id="PS1159_v2.g17814.t1">
    <property type="protein sequence ID" value="PS1159_v2.g17814.t1"/>
    <property type="gene ID" value="PS1159_v2.g17814"/>
</dbReference>